<accession>A0ACC1SJB5</accession>
<comment type="caution">
    <text evidence="1">The sequence shown here is derived from an EMBL/GenBank/DDBJ whole genome shotgun (WGS) entry which is preliminary data.</text>
</comment>
<keyword evidence="2" id="KW-1185">Reference proteome</keyword>
<evidence type="ECO:0000313" key="1">
    <source>
        <dbReference type="EMBL" id="KAJ3540785.1"/>
    </source>
</evidence>
<sequence>MLRANTVPSSSHPPGQDAATPAPAASVCLEPALGITQRESSILSVIQVTIAQPSPAIPRGTDPNTTEASRSSSSRVVAAEIDELPAINVVERSRDILCDVATTTNDGVLSTTIPVPHDFSQTFSLNCDEAYKYCFNDYQTTQITLIEHLKNGGGQDDECDKDRK</sequence>
<dbReference type="EMBL" id="JANRMS010000389">
    <property type="protein sequence ID" value="KAJ3540785.1"/>
    <property type="molecule type" value="Genomic_DNA"/>
</dbReference>
<gene>
    <name evidence="1" type="ORF">NM208_g4906</name>
</gene>
<organism evidence="1 2">
    <name type="scientific">Fusarium decemcellulare</name>
    <dbReference type="NCBI Taxonomy" id="57161"/>
    <lineage>
        <taxon>Eukaryota</taxon>
        <taxon>Fungi</taxon>
        <taxon>Dikarya</taxon>
        <taxon>Ascomycota</taxon>
        <taxon>Pezizomycotina</taxon>
        <taxon>Sordariomycetes</taxon>
        <taxon>Hypocreomycetidae</taxon>
        <taxon>Hypocreales</taxon>
        <taxon>Nectriaceae</taxon>
        <taxon>Fusarium</taxon>
        <taxon>Fusarium decemcellulare species complex</taxon>
    </lineage>
</organism>
<protein>
    <submittedName>
        <fullName evidence="1">Uncharacterized protein</fullName>
    </submittedName>
</protein>
<proteinExistence type="predicted"/>
<evidence type="ECO:0000313" key="2">
    <source>
        <dbReference type="Proteomes" id="UP001148629"/>
    </source>
</evidence>
<dbReference type="Proteomes" id="UP001148629">
    <property type="component" value="Unassembled WGS sequence"/>
</dbReference>
<name>A0ACC1SJB5_9HYPO</name>
<reference evidence="1" key="1">
    <citation type="submission" date="2022-08" db="EMBL/GenBank/DDBJ databases">
        <title>Genome Sequence of Fusarium decemcellulare.</title>
        <authorList>
            <person name="Buettner E."/>
        </authorList>
    </citation>
    <scope>NUCLEOTIDE SEQUENCE</scope>
    <source>
        <strain evidence="1">Babe19</strain>
    </source>
</reference>